<feature type="domain" description="CMP/dCMP-type deaminase" evidence="1">
    <location>
        <begin position="8"/>
        <end position="120"/>
    </location>
</feature>
<evidence type="ECO:0000313" key="3">
    <source>
        <dbReference type="Proteomes" id="UP000306954"/>
    </source>
</evidence>
<dbReference type="InterPro" id="IPR016193">
    <property type="entry name" value="Cytidine_deaminase-like"/>
</dbReference>
<comment type="caution">
    <text evidence="2">The sequence shown here is derived from an EMBL/GenBank/DDBJ whole genome shotgun (WGS) entry which is preliminary data.</text>
</comment>
<dbReference type="InterPro" id="IPR002125">
    <property type="entry name" value="CMP_dCMP_dom"/>
</dbReference>
<organism evidence="2 3">
    <name type="scientific">Wallemia ichthyophaga</name>
    <dbReference type="NCBI Taxonomy" id="245174"/>
    <lineage>
        <taxon>Eukaryota</taxon>
        <taxon>Fungi</taxon>
        <taxon>Dikarya</taxon>
        <taxon>Basidiomycota</taxon>
        <taxon>Wallemiomycotina</taxon>
        <taxon>Wallemiomycetes</taxon>
        <taxon>Wallemiales</taxon>
        <taxon>Wallemiaceae</taxon>
        <taxon>Wallemia</taxon>
    </lineage>
</organism>
<dbReference type="PROSITE" id="PS51747">
    <property type="entry name" value="CYT_DCMP_DEAMINASES_2"/>
    <property type="match status" value="1"/>
</dbReference>
<dbReference type="OrthoDB" id="252265at2759"/>
<protein>
    <recommendedName>
        <fullName evidence="1">CMP/dCMP-type deaminase domain-containing protein</fullName>
    </recommendedName>
</protein>
<dbReference type="GO" id="GO:0006139">
    <property type="term" value="P:nucleobase-containing compound metabolic process"/>
    <property type="evidence" value="ECO:0007669"/>
    <property type="project" value="UniProtKB-ARBA"/>
</dbReference>
<dbReference type="Proteomes" id="UP000306954">
    <property type="component" value="Unassembled WGS sequence"/>
</dbReference>
<dbReference type="SUPFAM" id="SSF53927">
    <property type="entry name" value="Cytidine deaminase-like"/>
    <property type="match status" value="1"/>
</dbReference>
<dbReference type="OMA" id="PTKFCVG"/>
<name>A0A4T0I5U9_WALIC</name>
<dbReference type="Gene3D" id="3.40.140.10">
    <property type="entry name" value="Cytidine Deaminase, domain 2"/>
    <property type="match status" value="1"/>
</dbReference>
<proteinExistence type="predicted"/>
<evidence type="ECO:0000259" key="1">
    <source>
        <dbReference type="PROSITE" id="PS51747"/>
    </source>
</evidence>
<dbReference type="PANTHER" id="PTHR11079:SF162">
    <property type="entry name" value="RIBOFLAVIN BIOSYNTHESIS PROTEIN PYRD, CHLOROPLASTIC"/>
    <property type="match status" value="1"/>
</dbReference>
<dbReference type="PANTHER" id="PTHR11079">
    <property type="entry name" value="CYTOSINE DEAMINASE FAMILY MEMBER"/>
    <property type="match status" value="1"/>
</dbReference>
<sequence length="160" mass="17100">MTSMSSTEEQSHFISLALAEAAKCPVVSGAFSVGCVLVHNHSVISTGFSRELQGNTHAEANAIDKLEDHSILPHVDLYTTLEPCTVRTSGLHPCTATIIQKGIKRVFIGASEPPDFVVCEGVNQLRQAAIDVIFVDSTSYTKSTGRILGEDCLAAARRGE</sequence>
<dbReference type="AlphaFoldDB" id="A0A4T0I5U9"/>
<dbReference type="Pfam" id="PF18785">
    <property type="entry name" value="Inv-AAD"/>
    <property type="match status" value="1"/>
</dbReference>
<dbReference type="EMBL" id="SPOF01000007">
    <property type="protein sequence ID" value="TIB15372.1"/>
    <property type="molecule type" value="Genomic_DNA"/>
</dbReference>
<accession>A0A4T0I5U9</accession>
<reference evidence="2 3" key="1">
    <citation type="submission" date="2019-03" db="EMBL/GenBank/DDBJ databases">
        <title>Sequencing 23 genomes of Wallemia ichthyophaga.</title>
        <authorList>
            <person name="Gostincar C."/>
        </authorList>
    </citation>
    <scope>NUCLEOTIDE SEQUENCE [LARGE SCALE GENOMIC DNA]</scope>
    <source>
        <strain evidence="2 3">EXF-8621</strain>
    </source>
</reference>
<dbReference type="GO" id="GO:0008835">
    <property type="term" value="F:diaminohydroxyphosphoribosylaminopyrimidine deaminase activity"/>
    <property type="evidence" value="ECO:0007669"/>
    <property type="project" value="TreeGrafter"/>
</dbReference>
<gene>
    <name evidence="2" type="ORF">E3P90_00837</name>
</gene>
<evidence type="ECO:0000313" key="2">
    <source>
        <dbReference type="EMBL" id="TIB15372.1"/>
    </source>
</evidence>